<organism evidence="2 3">
    <name type="scientific">Azohydromonas lata</name>
    <dbReference type="NCBI Taxonomy" id="45677"/>
    <lineage>
        <taxon>Bacteria</taxon>
        <taxon>Pseudomonadati</taxon>
        <taxon>Pseudomonadota</taxon>
        <taxon>Betaproteobacteria</taxon>
        <taxon>Burkholderiales</taxon>
        <taxon>Sphaerotilaceae</taxon>
        <taxon>Azohydromonas</taxon>
    </lineage>
</organism>
<dbReference type="EMBL" id="JAXOJX010000044">
    <property type="protein sequence ID" value="MDZ5459478.1"/>
    <property type="molecule type" value="Genomic_DNA"/>
</dbReference>
<dbReference type="RefSeq" id="WP_322467197.1">
    <property type="nucleotide sequence ID" value="NZ_JAXOJX010000044.1"/>
</dbReference>
<dbReference type="Pfam" id="PF13723">
    <property type="entry name" value="Ketoacyl-synt_2"/>
    <property type="match status" value="1"/>
</dbReference>
<sequence length="245" mass="26307">MSLEFVIRHWAACAPGLLGDVQWRAWAAQPWLPAGECRPGLSEMPALLRRRLDPLGRMAAQVAYWCQQEHADLPMVFASRYGDAARSVEMLAELAREQALSPTVFGLSVHNAIAAMVSIARGERGNVLAVAAGAASAAAALVEAGALLADGAPEVLVVCYDAPLPGAYAEFADEPGSPYAWAWRVARPALGEPHLSLDWDAAEPGEPCASAPLPFGLDVLRFALSMQPVWSRSARGQCWTWRRHG</sequence>
<name>A0ABU5IKQ3_9BURK</name>
<gene>
    <name evidence="2" type="ORF">SM757_23130</name>
</gene>
<protein>
    <submittedName>
        <fullName evidence="2">Beta-ketoacyl synthase chain length factor</fullName>
    </submittedName>
</protein>
<evidence type="ECO:0000259" key="1">
    <source>
        <dbReference type="Pfam" id="PF13723"/>
    </source>
</evidence>
<reference evidence="2 3" key="1">
    <citation type="submission" date="2023-11" db="EMBL/GenBank/DDBJ databases">
        <title>Draft genome of Azohydromonas lata strain H1 (DSM1123), a polyhydroxyalkanoate producer.</title>
        <authorList>
            <person name="Traversa D."/>
            <person name="D'Addabbo P."/>
            <person name="Pazzani C."/>
            <person name="Manzari C."/>
            <person name="Chiara M."/>
            <person name="Scrascia M."/>
        </authorList>
    </citation>
    <scope>NUCLEOTIDE SEQUENCE [LARGE SCALE GENOMIC DNA]</scope>
    <source>
        <strain evidence="2 3">H1</strain>
    </source>
</reference>
<proteinExistence type="predicted"/>
<accession>A0ABU5IKQ3</accession>
<dbReference type="Gene3D" id="3.40.47.10">
    <property type="match status" value="1"/>
</dbReference>
<dbReference type="Proteomes" id="UP001293718">
    <property type="component" value="Unassembled WGS sequence"/>
</dbReference>
<dbReference type="SUPFAM" id="SSF53901">
    <property type="entry name" value="Thiolase-like"/>
    <property type="match status" value="1"/>
</dbReference>
<keyword evidence="3" id="KW-1185">Reference proteome</keyword>
<dbReference type="InterPro" id="IPR014030">
    <property type="entry name" value="Ketoacyl_synth_N"/>
</dbReference>
<evidence type="ECO:0000313" key="2">
    <source>
        <dbReference type="EMBL" id="MDZ5459478.1"/>
    </source>
</evidence>
<comment type="caution">
    <text evidence="2">The sequence shown here is derived from an EMBL/GenBank/DDBJ whole genome shotgun (WGS) entry which is preliminary data.</text>
</comment>
<evidence type="ECO:0000313" key="3">
    <source>
        <dbReference type="Proteomes" id="UP001293718"/>
    </source>
</evidence>
<feature type="domain" description="Beta-ketoacyl synthase-like N-terminal" evidence="1">
    <location>
        <begin position="23"/>
        <end position="241"/>
    </location>
</feature>
<dbReference type="InterPro" id="IPR016039">
    <property type="entry name" value="Thiolase-like"/>
</dbReference>